<accession>A0ACB0XRW5</accession>
<keyword evidence="2" id="KW-1185">Reference proteome</keyword>
<comment type="caution">
    <text evidence="1">The sequence shown here is derived from an EMBL/GenBank/DDBJ whole genome shotgun (WGS) entry which is preliminary data.</text>
</comment>
<evidence type="ECO:0000313" key="1">
    <source>
        <dbReference type="EMBL" id="CAK5015063.1"/>
    </source>
</evidence>
<dbReference type="EMBL" id="CAVMJV010000002">
    <property type="protein sequence ID" value="CAK5015063.1"/>
    <property type="molecule type" value="Genomic_DNA"/>
</dbReference>
<gene>
    <name evidence="1" type="ORF">MENTE1834_LOCUS2898</name>
</gene>
<dbReference type="Proteomes" id="UP001497535">
    <property type="component" value="Unassembled WGS sequence"/>
</dbReference>
<protein>
    <submittedName>
        <fullName evidence="1">Uncharacterized protein</fullName>
    </submittedName>
</protein>
<organism evidence="1 2">
    <name type="scientific">Meloidogyne enterolobii</name>
    <name type="common">Root-knot nematode worm</name>
    <name type="synonym">Meloidogyne mayaguensis</name>
    <dbReference type="NCBI Taxonomy" id="390850"/>
    <lineage>
        <taxon>Eukaryota</taxon>
        <taxon>Metazoa</taxon>
        <taxon>Ecdysozoa</taxon>
        <taxon>Nematoda</taxon>
        <taxon>Chromadorea</taxon>
        <taxon>Rhabditida</taxon>
        <taxon>Tylenchina</taxon>
        <taxon>Tylenchomorpha</taxon>
        <taxon>Tylenchoidea</taxon>
        <taxon>Meloidogynidae</taxon>
        <taxon>Meloidogyninae</taxon>
        <taxon>Meloidogyne</taxon>
    </lineage>
</organism>
<proteinExistence type="predicted"/>
<reference evidence="1" key="1">
    <citation type="submission" date="2023-11" db="EMBL/GenBank/DDBJ databases">
        <authorList>
            <person name="Poullet M."/>
        </authorList>
    </citation>
    <scope>NUCLEOTIDE SEQUENCE</scope>
    <source>
        <strain evidence="1">E1834</strain>
    </source>
</reference>
<name>A0ACB0XRW5_MELEN</name>
<evidence type="ECO:0000313" key="2">
    <source>
        <dbReference type="Proteomes" id="UP001497535"/>
    </source>
</evidence>
<sequence>MFSNYFSSLANFTNSYFIRDISQSFGVQDEHPEVDPHGILL</sequence>